<dbReference type="SUPFAM" id="SSF52540">
    <property type="entry name" value="P-loop containing nucleoside triphosphate hydrolases"/>
    <property type="match status" value="1"/>
</dbReference>
<reference evidence="2 3" key="1">
    <citation type="journal article" date="2012" name="Genome Res.">
        <title>Genomic basis of endosymbiont-conferred protection against an insect parasitoid.</title>
        <authorList>
            <person name="Hansen A.K."/>
            <person name="Vorburger C."/>
            <person name="Moran N.A."/>
        </authorList>
    </citation>
    <scope>NUCLEOTIDE SEQUENCE [LARGE SCALE GENOMIC DNA]</scope>
    <source>
        <strain evidence="3">R5.15</strain>
    </source>
</reference>
<proteinExistence type="predicted"/>
<dbReference type="PANTHER" id="PTHR30050">
    <property type="entry name" value="CHROMOSOMAL REPLICATION INITIATOR PROTEIN DNAA"/>
    <property type="match status" value="1"/>
</dbReference>
<name>G2H1I5_9ENTR</name>
<dbReference type="Gene3D" id="3.40.50.300">
    <property type="entry name" value="P-loop containing nucleotide triphosphate hydrolases"/>
    <property type="match status" value="1"/>
</dbReference>
<organism evidence="2 3">
    <name type="scientific">Candidatus Regiella insecticola 5.15</name>
    <dbReference type="NCBI Taxonomy" id="1005043"/>
    <lineage>
        <taxon>Bacteria</taxon>
        <taxon>Pseudomonadati</taxon>
        <taxon>Pseudomonadota</taxon>
        <taxon>Gammaproteobacteria</taxon>
        <taxon>Enterobacterales</taxon>
        <taxon>Enterobacteriaceae</taxon>
        <taxon>aphid secondary symbionts</taxon>
        <taxon>Candidatus Regiella</taxon>
    </lineage>
</organism>
<dbReference type="Proteomes" id="UP000004116">
    <property type="component" value="Unassembled WGS sequence"/>
</dbReference>
<dbReference type="AlphaFoldDB" id="G2H1I5"/>
<accession>G2H1I5</accession>
<keyword evidence="3" id="KW-1185">Reference proteome</keyword>
<dbReference type="CDD" id="cd00009">
    <property type="entry name" value="AAA"/>
    <property type="match status" value="1"/>
</dbReference>
<evidence type="ECO:0000313" key="2">
    <source>
        <dbReference type="EMBL" id="EGY28143.1"/>
    </source>
</evidence>
<dbReference type="PATRIC" id="fig|1005043.3.peg.1780"/>
<dbReference type="OrthoDB" id="8150723at2"/>
<sequence length="192" mass="22019">MQTVQQQLAGLKLSGVRAALTLQQQQPVHYQELSFEERLSLLLEQEISLRDKRKIERLTRQARLRLKAELANVDYSASRQLDKATIRSLTKGEWVKHHQNILITGATGCGKTWLACALGHHYCQQGMSVFYFRLKQLLAQMYLAQAEGSYRKLLDKLANCSLLLLDDWGLEPLNPQPYYHQEARSSPNTLII</sequence>
<dbReference type="RefSeq" id="WP_006707564.1">
    <property type="nucleotide sequence ID" value="NZ_AGCA01000449.1"/>
</dbReference>
<evidence type="ECO:0000259" key="1">
    <source>
        <dbReference type="Pfam" id="PF01695"/>
    </source>
</evidence>
<dbReference type="GO" id="GO:0005524">
    <property type="term" value="F:ATP binding"/>
    <property type="evidence" value="ECO:0007669"/>
    <property type="project" value="InterPro"/>
</dbReference>
<dbReference type="InterPro" id="IPR027417">
    <property type="entry name" value="P-loop_NTPase"/>
</dbReference>
<dbReference type="EMBL" id="AGCA01000449">
    <property type="protein sequence ID" value="EGY28143.1"/>
    <property type="molecule type" value="Genomic_DNA"/>
</dbReference>
<feature type="domain" description="IstB-like ATP-binding" evidence="1">
    <location>
        <begin position="7"/>
        <end position="174"/>
    </location>
</feature>
<gene>
    <name evidence="2" type="ORF">Rin_00019290</name>
</gene>
<evidence type="ECO:0000313" key="3">
    <source>
        <dbReference type="Proteomes" id="UP000004116"/>
    </source>
</evidence>
<dbReference type="PANTHER" id="PTHR30050:SF4">
    <property type="entry name" value="ATP-BINDING PROTEIN RV3427C IN INSERTION SEQUENCE-RELATED"/>
    <property type="match status" value="1"/>
</dbReference>
<dbReference type="GO" id="GO:0006260">
    <property type="term" value="P:DNA replication"/>
    <property type="evidence" value="ECO:0007669"/>
    <property type="project" value="TreeGrafter"/>
</dbReference>
<dbReference type="InterPro" id="IPR002611">
    <property type="entry name" value="IstB_ATP-bd"/>
</dbReference>
<protein>
    <submittedName>
        <fullName evidence="2">DNA replication protein</fullName>
    </submittedName>
</protein>
<dbReference type="Pfam" id="PF01695">
    <property type="entry name" value="IstB_IS21"/>
    <property type="match status" value="1"/>
</dbReference>
<comment type="caution">
    <text evidence="2">The sequence shown here is derived from an EMBL/GenBank/DDBJ whole genome shotgun (WGS) entry which is preliminary data.</text>
</comment>